<accession>A0A2I0AVV6</accession>
<dbReference type="AlphaFoldDB" id="A0A2I0AVV6"/>
<dbReference type="InterPro" id="IPR051026">
    <property type="entry name" value="PI/PC_transfer"/>
</dbReference>
<organism evidence="2 3">
    <name type="scientific">Apostasia shenzhenica</name>
    <dbReference type="NCBI Taxonomy" id="1088818"/>
    <lineage>
        <taxon>Eukaryota</taxon>
        <taxon>Viridiplantae</taxon>
        <taxon>Streptophyta</taxon>
        <taxon>Embryophyta</taxon>
        <taxon>Tracheophyta</taxon>
        <taxon>Spermatophyta</taxon>
        <taxon>Magnoliopsida</taxon>
        <taxon>Liliopsida</taxon>
        <taxon>Asparagales</taxon>
        <taxon>Orchidaceae</taxon>
        <taxon>Apostasioideae</taxon>
        <taxon>Apostasia</taxon>
    </lineage>
</organism>
<protein>
    <submittedName>
        <fullName evidence="2">Uncharacterized protein</fullName>
    </submittedName>
</protein>
<dbReference type="EMBL" id="KZ451944">
    <property type="protein sequence ID" value="PKA59680.1"/>
    <property type="molecule type" value="Genomic_DNA"/>
</dbReference>
<gene>
    <name evidence="2" type="ORF">AXF42_Ash011804</name>
</gene>
<keyword evidence="3" id="KW-1185">Reference proteome</keyword>
<dbReference type="STRING" id="1088818.A0A2I0AVV6"/>
<evidence type="ECO:0000256" key="1">
    <source>
        <dbReference type="SAM" id="MobiDB-lite"/>
    </source>
</evidence>
<proteinExistence type="predicted"/>
<dbReference type="OrthoDB" id="1434354at2759"/>
<evidence type="ECO:0000313" key="3">
    <source>
        <dbReference type="Proteomes" id="UP000236161"/>
    </source>
</evidence>
<name>A0A2I0AVV6_9ASPA</name>
<evidence type="ECO:0000313" key="2">
    <source>
        <dbReference type="EMBL" id="PKA59680.1"/>
    </source>
</evidence>
<feature type="compositionally biased region" description="Basic residues" evidence="1">
    <location>
        <begin position="42"/>
        <end position="69"/>
    </location>
</feature>
<feature type="region of interest" description="Disordered" evidence="1">
    <location>
        <begin position="41"/>
        <end position="73"/>
    </location>
</feature>
<dbReference type="PANTHER" id="PTHR45657">
    <property type="entry name" value="CRAL-TRIO DOMAIN-CONTAINING PROTEIN YKL091C-RELATED"/>
    <property type="match status" value="1"/>
</dbReference>
<dbReference type="Proteomes" id="UP000236161">
    <property type="component" value="Unassembled WGS sequence"/>
</dbReference>
<sequence>MSGCVDQFSWPYFEEAFKHDGRREQKSDYDNSEVDRRIRIGSFRKKANNGSTKFRHPLRKNSSKKRNGHRVPSVSFEDVRDVKELQAVDALRQSLIIDDLLPAKHDDYHMMLSELPEFLGGCCTCAEQGGCMKSDKGPWKDPYIFKLLSHRTQIGRQIATLSNCERNIIAYAKPHYPLIKGNDTSTTESGSDAEDIISPVVRSYSSYPHLTPLYEEARFIGMVSPSIVSSDFDDCVPLVDKSVDAGWRSNTSKFNHPKGFA</sequence>
<dbReference type="Gene3D" id="3.40.525.10">
    <property type="entry name" value="CRAL-TRIO lipid binding domain"/>
    <property type="match status" value="1"/>
</dbReference>
<dbReference type="PANTHER" id="PTHR45657:SF5">
    <property type="entry name" value="PHOSPHATIDYLINOSITOL_PHOSPHATIDYLCHOLINE TRANSFER PROTEIN SFH6"/>
    <property type="match status" value="1"/>
</dbReference>
<dbReference type="InterPro" id="IPR036865">
    <property type="entry name" value="CRAL-TRIO_dom_sf"/>
</dbReference>
<reference evidence="2 3" key="1">
    <citation type="journal article" date="2017" name="Nature">
        <title>The Apostasia genome and the evolution of orchids.</title>
        <authorList>
            <person name="Zhang G.Q."/>
            <person name="Liu K.W."/>
            <person name="Li Z."/>
            <person name="Lohaus R."/>
            <person name="Hsiao Y.Y."/>
            <person name="Niu S.C."/>
            <person name="Wang J.Y."/>
            <person name="Lin Y.C."/>
            <person name="Xu Q."/>
            <person name="Chen L.J."/>
            <person name="Yoshida K."/>
            <person name="Fujiwara S."/>
            <person name="Wang Z.W."/>
            <person name="Zhang Y.Q."/>
            <person name="Mitsuda N."/>
            <person name="Wang M."/>
            <person name="Liu G.H."/>
            <person name="Pecoraro L."/>
            <person name="Huang H.X."/>
            <person name="Xiao X.J."/>
            <person name="Lin M."/>
            <person name="Wu X.Y."/>
            <person name="Wu W.L."/>
            <person name="Chen Y.Y."/>
            <person name="Chang S.B."/>
            <person name="Sakamoto S."/>
            <person name="Ohme-Takagi M."/>
            <person name="Yagi M."/>
            <person name="Zeng S.J."/>
            <person name="Shen C.Y."/>
            <person name="Yeh C.M."/>
            <person name="Luo Y.B."/>
            <person name="Tsai W.C."/>
            <person name="Van de Peer Y."/>
            <person name="Liu Z.J."/>
        </authorList>
    </citation>
    <scope>NUCLEOTIDE SEQUENCE [LARGE SCALE GENOMIC DNA]</scope>
    <source>
        <strain evidence="3">cv. Shenzhen</strain>
        <tissue evidence="2">Stem</tissue>
    </source>
</reference>